<comment type="caution">
    <text evidence="1">The sequence shown here is derived from an EMBL/GenBank/DDBJ whole genome shotgun (WGS) entry which is preliminary data.</text>
</comment>
<sequence length="171" mass="18908">MSPVEDTRRWVEDFVVGLGLCPFAAPVLSAGQVVYQLCPEVEAEAAFYWAGAQVQWLLDQSPAVVDTSLLIFPDGLDDFEDFLDFEEELEQLLDQSGAAELIQLAHFHPRYRFADVPADDPANATNRAPYPTVQLLRVDSVAKALARYPGAASIPDRNMALLRQRASEGKD</sequence>
<proteinExistence type="predicted"/>
<name>A0A2G0CIM2_9BACT</name>
<dbReference type="OrthoDB" id="277390at2"/>
<gene>
    <name evidence="1" type="ORF">CGL56_01920</name>
</gene>
<dbReference type="EMBL" id="PDLO01000001">
    <property type="protein sequence ID" value="PHK99825.1"/>
    <property type="molecule type" value="Genomic_DNA"/>
</dbReference>
<reference evidence="1 2" key="1">
    <citation type="submission" date="2017-10" db="EMBL/GenBank/DDBJ databases">
        <title>The draft genome sequence of Lewinella marina KCTC 32374.</title>
        <authorList>
            <person name="Wang K."/>
        </authorList>
    </citation>
    <scope>NUCLEOTIDE SEQUENCE [LARGE SCALE GENOMIC DNA]</scope>
    <source>
        <strain evidence="1 2">MKG-38</strain>
    </source>
</reference>
<keyword evidence="2" id="KW-1185">Reference proteome</keyword>
<evidence type="ECO:0000313" key="2">
    <source>
        <dbReference type="Proteomes" id="UP000226437"/>
    </source>
</evidence>
<dbReference type="RefSeq" id="WP_099104804.1">
    <property type="nucleotide sequence ID" value="NZ_JAATJF010000001.1"/>
</dbReference>
<accession>A0A2G0CIM2</accession>
<dbReference type="Proteomes" id="UP000226437">
    <property type="component" value="Unassembled WGS sequence"/>
</dbReference>
<organism evidence="1 2">
    <name type="scientific">Neolewinella marina</name>
    <dbReference type="NCBI Taxonomy" id="438751"/>
    <lineage>
        <taxon>Bacteria</taxon>
        <taxon>Pseudomonadati</taxon>
        <taxon>Bacteroidota</taxon>
        <taxon>Saprospiria</taxon>
        <taxon>Saprospirales</taxon>
        <taxon>Lewinellaceae</taxon>
        <taxon>Neolewinella</taxon>
    </lineage>
</organism>
<evidence type="ECO:0000313" key="1">
    <source>
        <dbReference type="EMBL" id="PHK99825.1"/>
    </source>
</evidence>
<dbReference type="AlphaFoldDB" id="A0A2G0CIM2"/>
<dbReference type="Pfam" id="PF07209">
    <property type="entry name" value="DUF1415"/>
    <property type="match status" value="1"/>
</dbReference>
<dbReference type="InterPro" id="IPR009858">
    <property type="entry name" value="DUF1415"/>
</dbReference>
<evidence type="ECO:0008006" key="3">
    <source>
        <dbReference type="Google" id="ProtNLM"/>
    </source>
</evidence>
<protein>
    <recommendedName>
        <fullName evidence="3">DUF1415 domain-containing protein</fullName>
    </recommendedName>
</protein>